<dbReference type="KEGG" id="hnv:DDQ68_11300"/>
<evidence type="ECO:0000313" key="5">
    <source>
        <dbReference type="Proteomes" id="UP000245999"/>
    </source>
</evidence>
<dbReference type="AlphaFoldDB" id="A0A2Z3GPV8"/>
<dbReference type="Pfam" id="PF01370">
    <property type="entry name" value="Epimerase"/>
    <property type="match status" value="1"/>
</dbReference>
<dbReference type="Gene3D" id="3.40.50.720">
    <property type="entry name" value="NAD(P)-binding Rossmann-like Domain"/>
    <property type="match status" value="1"/>
</dbReference>
<dbReference type="EMBL" id="CP029145">
    <property type="protein sequence ID" value="AWM33316.1"/>
    <property type="molecule type" value="Genomic_DNA"/>
</dbReference>
<feature type="domain" description="NAD-dependent epimerase/dehydratase" evidence="2">
    <location>
        <begin position="5"/>
        <end position="216"/>
    </location>
</feature>
<protein>
    <submittedName>
        <fullName evidence="4">TIGR01777 family protein</fullName>
    </submittedName>
</protein>
<proteinExistence type="inferred from homology"/>
<dbReference type="NCBIfam" id="TIGR01777">
    <property type="entry name" value="yfcH"/>
    <property type="match status" value="1"/>
</dbReference>
<dbReference type="InterPro" id="IPR036291">
    <property type="entry name" value="NAD(P)-bd_dom_sf"/>
</dbReference>
<name>A0A2Z3GPV8_9BACT</name>
<dbReference type="PANTHER" id="PTHR11092">
    <property type="entry name" value="SUGAR NUCLEOTIDE EPIMERASE RELATED"/>
    <property type="match status" value="1"/>
</dbReference>
<dbReference type="SUPFAM" id="SSF51735">
    <property type="entry name" value="NAD(P)-binding Rossmann-fold domains"/>
    <property type="match status" value="1"/>
</dbReference>
<evidence type="ECO:0000256" key="1">
    <source>
        <dbReference type="ARBA" id="ARBA00009353"/>
    </source>
</evidence>
<feature type="domain" description="DUF1731" evidence="3">
    <location>
        <begin position="253"/>
        <end position="299"/>
    </location>
</feature>
<organism evidence="4 5">
    <name type="scientific">Hymenobacter nivis</name>
    <dbReference type="NCBI Taxonomy" id="1850093"/>
    <lineage>
        <taxon>Bacteria</taxon>
        <taxon>Pseudomonadati</taxon>
        <taxon>Bacteroidota</taxon>
        <taxon>Cytophagia</taxon>
        <taxon>Cytophagales</taxon>
        <taxon>Hymenobacteraceae</taxon>
        <taxon>Hymenobacter</taxon>
    </lineage>
</organism>
<dbReference type="InterPro" id="IPR001509">
    <property type="entry name" value="Epimerase_deHydtase"/>
</dbReference>
<reference evidence="5" key="1">
    <citation type="submission" date="2018-04" db="EMBL/GenBank/DDBJ databases">
        <title>Complete genome of Antarctic heterotrophic bacterium Hymenobacter nivis.</title>
        <authorList>
            <person name="Terashima M."/>
        </authorList>
    </citation>
    <scope>NUCLEOTIDE SEQUENCE [LARGE SCALE GENOMIC DNA]</scope>
    <source>
        <strain evidence="5">NBRC 111535</strain>
    </source>
</reference>
<dbReference type="OrthoDB" id="9801773at2"/>
<dbReference type="Pfam" id="PF08338">
    <property type="entry name" value="DUF1731"/>
    <property type="match status" value="1"/>
</dbReference>
<dbReference type="Proteomes" id="UP000245999">
    <property type="component" value="Chromosome"/>
</dbReference>
<keyword evidence="5" id="KW-1185">Reference proteome</keyword>
<dbReference type="InterPro" id="IPR010099">
    <property type="entry name" value="SDR39U1"/>
</dbReference>
<gene>
    <name evidence="4" type="ORF">DDQ68_11300</name>
</gene>
<dbReference type="InterPro" id="IPR013549">
    <property type="entry name" value="DUF1731"/>
</dbReference>
<evidence type="ECO:0000259" key="2">
    <source>
        <dbReference type="Pfam" id="PF01370"/>
    </source>
</evidence>
<evidence type="ECO:0000313" key="4">
    <source>
        <dbReference type="EMBL" id="AWM33316.1"/>
    </source>
</evidence>
<evidence type="ECO:0000259" key="3">
    <source>
        <dbReference type="Pfam" id="PF08338"/>
    </source>
</evidence>
<dbReference type="PANTHER" id="PTHR11092:SF0">
    <property type="entry name" value="EPIMERASE FAMILY PROTEIN SDR39U1"/>
    <property type="match status" value="1"/>
</dbReference>
<sequence length="302" mass="32157">MTMKVLITGGTGLVGTRLSQLLTEAGHEVALLSREANNVGPYKTFVWAPSAGTIDPAAVPFADAVVNLAGANVGEGRWTEARKKELAASRLDSLALLHRELAKPGHHVQAVLSASAIGYYGNTGDQLDTESTPPAHDFLAELTQRWEQAAAPIAALDIRLVTPRIGVVLSTKGGALVPLAATVKRGLGAPLGTGQQYLSWIHLDDLCHLFMAILADDAWQGPYNAVAPYPATNEAFTEVLAEVLHRPLLLPKVPGFALKLLLGEQSEIVLAGQRVSAEKVMAQGFEFDYPVLRGALKKLYSS</sequence>
<comment type="similarity">
    <text evidence="1">Belongs to the NAD(P)-dependent epimerase/dehydratase family. SDR39U1 subfamily.</text>
</comment>
<accession>A0A2Z3GPV8</accession>